<accession>A0A8J4YA57</accession>
<reference evidence="1" key="1">
    <citation type="submission" date="2020-07" db="EMBL/GenBank/DDBJ databases">
        <title>The High-quality genome of the commercially important snow crab, Chionoecetes opilio.</title>
        <authorList>
            <person name="Jeong J.-H."/>
            <person name="Ryu S."/>
        </authorList>
    </citation>
    <scope>NUCLEOTIDE SEQUENCE</scope>
    <source>
        <strain evidence="1">MADBK_172401_WGS</strain>
        <tissue evidence="1">Digestive gland</tissue>
    </source>
</reference>
<comment type="caution">
    <text evidence="1">The sequence shown here is derived from an EMBL/GenBank/DDBJ whole genome shotgun (WGS) entry which is preliminary data.</text>
</comment>
<evidence type="ECO:0000313" key="2">
    <source>
        <dbReference type="Proteomes" id="UP000770661"/>
    </source>
</evidence>
<name>A0A8J4YA57_CHIOP</name>
<dbReference type="Proteomes" id="UP000770661">
    <property type="component" value="Unassembled WGS sequence"/>
</dbReference>
<evidence type="ECO:0000313" key="1">
    <source>
        <dbReference type="EMBL" id="KAG0723442.1"/>
    </source>
</evidence>
<gene>
    <name evidence="1" type="ORF">GWK47_042737</name>
</gene>
<organism evidence="1 2">
    <name type="scientific">Chionoecetes opilio</name>
    <name type="common">Atlantic snow crab</name>
    <name type="synonym">Cancer opilio</name>
    <dbReference type="NCBI Taxonomy" id="41210"/>
    <lineage>
        <taxon>Eukaryota</taxon>
        <taxon>Metazoa</taxon>
        <taxon>Ecdysozoa</taxon>
        <taxon>Arthropoda</taxon>
        <taxon>Crustacea</taxon>
        <taxon>Multicrustacea</taxon>
        <taxon>Malacostraca</taxon>
        <taxon>Eumalacostraca</taxon>
        <taxon>Eucarida</taxon>
        <taxon>Decapoda</taxon>
        <taxon>Pleocyemata</taxon>
        <taxon>Brachyura</taxon>
        <taxon>Eubrachyura</taxon>
        <taxon>Majoidea</taxon>
        <taxon>Majidae</taxon>
        <taxon>Chionoecetes</taxon>
    </lineage>
</organism>
<keyword evidence="2" id="KW-1185">Reference proteome</keyword>
<dbReference type="AlphaFoldDB" id="A0A8J4YA57"/>
<sequence>MSLSFKPEIPFGPCMGRQVVTQSSGRKVMEEWVAVLGSGEDRRNSGGSCVLQTGQDKLLRKPVEAGREKQLGGNITGMALDKTAANTGMGSRSVYQDERALEKPPGVVACRHHILD</sequence>
<dbReference type="EMBL" id="JACEEZ010008268">
    <property type="protein sequence ID" value="KAG0723442.1"/>
    <property type="molecule type" value="Genomic_DNA"/>
</dbReference>
<proteinExistence type="predicted"/>
<protein>
    <submittedName>
        <fullName evidence="1">Uncharacterized protein</fullName>
    </submittedName>
</protein>